<name>A0ACC5QWW6_9HYPH</name>
<evidence type="ECO:0000313" key="1">
    <source>
        <dbReference type="EMBL" id="MBK1864868.1"/>
    </source>
</evidence>
<organism evidence="1 2">
    <name type="scientific">Taklimakanibacter albus</name>
    <dbReference type="NCBI Taxonomy" id="2800327"/>
    <lineage>
        <taxon>Bacteria</taxon>
        <taxon>Pseudomonadati</taxon>
        <taxon>Pseudomonadota</taxon>
        <taxon>Alphaproteobacteria</taxon>
        <taxon>Hyphomicrobiales</taxon>
        <taxon>Aestuariivirgaceae</taxon>
        <taxon>Taklimakanibacter</taxon>
    </lineage>
</organism>
<protein>
    <submittedName>
        <fullName evidence="1">Arylesterase</fullName>
    </submittedName>
</protein>
<accession>A0ACC5QWW6</accession>
<comment type="caution">
    <text evidence="1">The sequence shown here is derived from an EMBL/GenBank/DDBJ whole genome shotgun (WGS) entry which is preliminary data.</text>
</comment>
<dbReference type="Proteomes" id="UP000616151">
    <property type="component" value="Unassembled WGS sequence"/>
</dbReference>
<keyword evidence="2" id="KW-1185">Reference proteome</keyword>
<evidence type="ECO:0000313" key="2">
    <source>
        <dbReference type="Proteomes" id="UP000616151"/>
    </source>
</evidence>
<gene>
    <name evidence="1" type="ORF">JHL16_00755</name>
</gene>
<reference evidence="1" key="1">
    <citation type="submission" date="2021-01" db="EMBL/GenBank/DDBJ databases">
        <authorList>
            <person name="Sun Q."/>
        </authorList>
    </citation>
    <scope>NUCLEOTIDE SEQUENCE</scope>
    <source>
        <strain evidence="1">YIM B02566</strain>
    </source>
</reference>
<dbReference type="EMBL" id="JAENHL010000003">
    <property type="protein sequence ID" value="MBK1864868.1"/>
    <property type="molecule type" value="Genomic_DNA"/>
</dbReference>
<proteinExistence type="predicted"/>
<sequence>MRFGFLAFCLGLLLAFSPLQAQSLRILALGDSLTAGLGVDPADAFPAKLEAALKARGHDIVITNAGVSGDTSTAGAERLDWALGDPVDAVILELGANDALRGIDPDQTEKALDRILTEIKKRNLPVLFAGMLAPRNLGPDYGKKFDALFPRLAQKHGVLFYPFFLDGVAADPALNQPDGLHPNSKGVDMIVSRILPITEDLLKQASSK</sequence>